<dbReference type="AlphaFoldDB" id="A0AAD4EBF2"/>
<dbReference type="PROSITE" id="PS51399">
    <property type="entry name" value="SEP"/>
    <property type="match status" value="1"/>
</dbReference>
<dbReference type="InterPro" id="IPR012989">
    <property type="entry name" value="SEP_domain"/>
</dbReference>
<dbReference type="Pfam" id="PF20722">
    <property type="entry name" value="DUF6830"/>
    <property type="match status" value="1"/>
</dbReference>
<comment type="caution">
    <text evidence="3">The sequence shown here is derived from an EMBL/GenBank/DDBJ whole genome shotgun (WGS) entry which is preliminary data.</text>
</comment>
<accession>A0AAD4EBF2</accession>
<evidence type="ECO:0000313" key="4">
    <source>
        <dbReference type="Proteomes" id="UP001195769"/>
    </source>
</evidence>
<feature type="region of interest" description="Disordered" evidence="1">
    <location>
        <begin position="420"/>
        <end position="469"/>
    </location>
</feature>
<feature type="compositionally biased region" description="Low complexity" evidence="1">
    <location>
        <begin position="343"/>
        <end position="357"/>
    </location>
</feature>
<keyword evidence="4" id="KW-1185">Reference proteome</keyword>
<feature type="domain" description="SEP" evidence="2">
    <location>
        <begin position="1"/>
        <end position="35"/>
    </location>
</feature>
<protein>
    <recommendedName>
        <fullName evidence="2">SEP domain-containing protein</fullName>
    </recommendedName>
</protein>
<evidence type="ECO:0000259" key="2">
    <source>
        <dbReference type="PROSITE" id="PS51399"/>
    </source>
</evidence>
<dbReference type="InterPro" id="IPR049233">
    <property type="entry name" value="DUF6830"/>
</dbReference>
<dbReference type="Pfam" id="PF17667">
    <property type="entry name" value="Pkinase_fungal"/>
    <property type="match status" value="1"/>
</dbReference>
<gene>
    <name evidence="3" type="ORF">F5891DRAFT_1185829</name>
</gene>
<dbReference type="GeneID" id="64660897"/>
<proteinExistence type="predicted"/>
<reference evidence="3" key="1">
    <citation type="journal article" date="2020" name="New Phytol.">
        <title>Comparative genomics reveals dynamic genome evolution in host specialist ectomycorrhizal fungi.</title>
        <authorList>
            <person name="Lofgren L.A."/>
            <person name="Nguyen N.H."/>
            <person name="Vilgalys R."/>
            <person name="Ruytinx J."/>
            <person name="Liao H.L."/>
            <person name="Branco S."/>
            <person name="Kuo A."/>
            <person name="LaButti K."/>
            <person name="Lipzen A."/>
            <person name="Andreopoulos W."/>
            <person name="Pangilinan J."/>
            <person name="Riley R."/>
            <person name="Hundley H."/>
            <person name="Na H."/>
            <person name="Barry K."/>
            <person name="Grigoriev I.V."/>
            <person name="Stajich J.E."/>
            <person name="Kennedy P.G."/>
        </authorList>
    </citation>
    <scope>NUCLEOTIDE SEQUENCE</scope>
    <source>
        <strain evidence="3">FC203</strain>
    </source>
</reference>
<organism evidence="3 4">
    <name type="scientific">Suillus fuscotomentosus</name>
    <dbReference type="NCBI Taxonomy" id="1912939"/>
    <lineage>
        <taxon>Eukaryota</taxon>
        <taxon>Fungi</taxon>
        <taxon>Dikarya</taxon>
        <taxon>Basidiomycota</taxon>
        <taxon>Agaricomycotina</taxon>
        <taxon>Agaricomycetes</taxon>
        <taxon>Agaricomycetidae</taxon>
        <taxon>Boletales</taxon>
        <taxon>Suillineae</taxon>
        <taxon>Suillaceae</taxon>
        <taxon>Suillus</taxon>
    </lineage>
</organism>
<feature type="region of interest" description="Disordered" evidence="1">
    <location>
        <begin position="328"/>
        <end position="360"/>
    </location>
</feature>
<dbReference type="Proteomes" id="UP001195769">
    <property type="component" value="Unassembled WGS sequence"/>
</dbReference>
<evidence type="ECO:0000256" key="1">
    <source>
        <dbReference type="SAM" id="MobiDB-lite"/>
    </source>
</evidence>
<dbReference type="InterPro" id="IPR040976">
    <property type="entry name" value="Pkinase_fungal"/>
</dbReference>
<dbReference type="EMBL" id="JABBWK010000014">
    <property type="protein sequence ID" value="KAG1903188.1"/>
    <property type="molecule type" value="Genomic_DNA"/>
</dbReference>
<dbReference type="RefSeq" id="XP_041228763.1">
    <property type="nucleotide sequence ID" value="XM_041366599.1"/>
</dbReference>
<evidence type="ECO:0000313" key="3">
    <source>
        <dbReference type="EMBL" id="KAG1903188.1"/>
    </source>
</evidence>
<sequence>MSLLDRGQCAEELKDVDPDIDDDVDIHEISPEPQQPGHIHPITNYFAIARALWCRDEGSVPVPLCSFSVGCTAFNLGYDPSIRSITINEVTVKFDLPDLWLAIADFLQCEATHGHQHIHAIGGPRRAGPTADLPFDKLQTSTTLIPSNLLKHLIVLHPVVPGSWVIMTQLLWRQLWAIHGPVVVSQASFLSHITTLVLTSTTYPADHTITQIRLIVWPIAEELAIPLSSVPQSARLDGLHTFSVEPDGVPMINLYDTEKHWWNWVLPSSYECNCSPTKHREQKGVKSNKGEWILVNEAATNVEKLTYQTIDTPTTEDTNITENSLSESILSGGAGSFDDQMPSSNSKGSLDSSNDGNEAMAGEEDFNQSLTEHIFGSFFNVISVALLAKQPELAQKHHLSCNWSTANSSHPDLKDLEVKAASEGNGEGESEVESKNKSEGENEGEGQDNETTSQDTTKIKNDDDDPLCAPLPEPIGKIRVYDHYYDMLEIIFSSQGLIRHGSICYLARKDKEEFIIKDHWVLGGEEAMNEINMMKKMSGACGVPTLIEHWFVESGNKVD</sequence>
<name>A0AAD4EBF2_9AGAM</name>